<name>A0AAD6IWF5_DREDA</name>
<evidence type="ECO:0000313" key="3">
    <source>
        <dbReference type="Proteomes" id="UP001221413"/>
    </source>
</evidence>
<gene>
    <name evidence="2" type="ORF">Dda_6879</name>
</gene>
<feature type="region of interest" description="Disordered" evidence="1">
    <location>
        <begin position="63"/>
        <end position="205"/>
    </location>
</feature>
<protein>
    <submittedName>
        <fullName evidence="2">Uncharacterized protein</fullName>
    </submittedName>
</protein>
<comment type="caution">
    <text evidence="2">The sequence shown here is derived from an EMBL/GenBank/DDBJ whole genome shotgun (WGS) entry which is preliminary data.</text>
</comment>
<feature type="compositionally biased region" description="Basic and acidic residues" evidence="1">
    <location>
        <begin position="86"/>
        <end position="109"/>
    </location>
</feature>
<sequence>MLKLDTRPPWPSSPPVFYAKAAAPEFSLPTLQSTSSTSSVFSRFSSKSTVMGGVICMSENSISHHCSPASSRSRGVARSASASGDTGREDPSWCLLVRHETAAHSERQPGDSPRGANGRRPAGPADPAAALGGQQEQLNVSRTKAGPDGSGSGTLLAAKPTAVGDRPALPLPQPFPLGEVSAVGTAGGSTRPLKPTGLSLPLIQPASSDVVAVGADGQIDSSRRASSSSCLPSSLLPSISEPHPPSFRGRASSPSSPSVPTDNTPANGPKPAAAARGQSPSPSPSPLCPPPPAALQSPPLLQLAQAAASATATATATAAATASAPIHAHKVASVLSSDLIGAAVDGDSGRGAVVAGISRCLPPSSPSSPPDALIDSWTSKKRTFNEYQSDVGTKLTGIACSRRRFPPPGALGGITNPSKSPTSKDLPAVVSAGSTLGPTHVLPGPPSDIKGTVPFSSLIDLIWDL</sequence>
<dbReference type="Proteomes" id="UP001221413">
    <property type="component" value="Unassembled WGS sequence"/>
</dbReference>
<keyword evidence="3" id="KW-1185">Reference proteome</keyword>
<evidence type="ECO:0000313" key="2">
    <source>
        <dbReference type="EMBL" id="KAJ6258825.1"/>
    </source>
</evidence>
<feature type="region of interest" description="Disordered" evidence="1">
    <location>
        <begin position="408"/>
        <end position="431"/>
    </location>
</feature>
<evidence type="ECO:0000256" key="1">
    <source>
        <dbReference type="SAM" id="MobiDB-lite"/>
    </source>
</evidence>
<feature type="compositionally biased region" description="Low complexity" evidence="1">
    <location>
        <begin position="224"/>
        <end position="241"/>
    </location>
</feature>
<feature type="compositionally biased region" description="Pro residues" evidence="1">
    <location>
        <begin position="281"/>
        <end position="293"/>
    </location>
</feature>
<reference evidence="2" key="1">
    <citation type="submission" date="2023-01" db="EMBL/GenBank/DDBJ databases">
        <title>The chitinases involved in constricting ring structure development in the nematode-trapping fungus Drechslerella dactyloides.</title>
        <authorList>
            <person name="Wang R."/>
            <person name="Zhang L."/>
            <person name="Tang P."/>
            <person name="Li S."/>
            <person name="Liang L."/>
        </authorList>
    </citation>
    <scope>NUCLEOTIDE SEQUENCE</scope>
    <source>
        <strain evidence="2">YMF1.00031</strain>
    </source>
</reference>
<feature type="compositionally biased region" description="Low complexity" evidence="1">
    <location>
        <begin position="271"/>
        <end position="280"/>
    </location>
</feature>
<organism evidence="2 3">
    <name type="scientific">Drechslerella dactyloides</name>
    <name type="common">Nematode-trapping fungus</name>
    <name type="synonym">Arthrobotrys dactyloides</name>
    <dbReference type="NCBI Taxonomy" id="74499"/>
    <lineage>
        <taxon>Eukaryota</taxon>
        <taxon>Fungi</taxon>
        <taxon>Dikarya</taxon>
        <taxon>Ascomycota</taxon>
        <taxon>Pezizomycotina</taxon>
        <taxon>Orbiliomycetes</taxon>
        <taxon>Orbiliales</taxon>
        <taxon>Orbiliaceae</taxon>
        <taxon>Drechslerella</taxon>
    </lineage>
</organism>
<feature type="compositionally biased region" description="Low complexity" evidence="1">
    <location>
        <begin position="113"/>
        <end position="133"/>
    </location>
</feature>
<feature type="compositionally biased region" description="Polar residues" evidence="1">
    <location>
        <begin position="252"/>
        <end position="266"/>
    </location>
</feature>
<dbReference type="EMBL" id="JAQGDS010000008">
    <property type="protein sequence ID" value="KAJ6258825.1"/>
    <property type="molecule type" value="Genomic_DNA"/>
</dbReference>
<feature type="region of interest" description="Disordered" evidence="1">
    <location>
        <begin position="219"/>
        <end position="297"/>
    </location>
</feature>
<proteinExistence type="predicted"/>
<accession>A0AAD6IWF5</accession>
<feature type="compositionally biased region" description="Low complexity" evidence="1">
    <location>
        <begin position="67"/>
        <end position="83"/>
    </location>
</feature>
<dbReference type="AlphaFoldDB" id="A0AAD6IWF5"/>